<dbReference type="EMBL" id="JAUJEB010000004">
    <property type="protein sequence ID" value="MDN5214134.1"/>
    <property type="molecule type" value="Genomic_DNA"/>
</dbReference>
<dbReference type="Gene3D" id="3.90.1150.10">
    <property type="entry name" value="Aspartate Aminotransferase, domain 1"/>
    <property type="match status" value="1"/>
</dbReference>
<protein>
    <submittedName>
        <fullName evidence="3">Aminotransferase class V-fold PLP-dependent enzyme</fullName>
    </submittedName>
</protein>
<sequence>MTTAAIVKDLRTDTPGCENKIHLNNAGAGLMTSPVLHVMKAHLDLEAQIGGYEAAAHRRDEIRNAYQMVGQLLTCSPENIAFTNNATDAYARALSCIGFKSGDIILTTNNDYVSNQIAFLSFRKRFGIEIVRIPDVETGGVDVDKAWELMKSLHPKLVAVTHMPTNSGLIQPIEEIGKHCQQLDILYLVDACQTVGQLNINVQKIGCDFLSATCRKFLRGPRGAGFLYVSDKVLQGDYEPLFIDMRGAQWEEKDKYIAHKNATRFEDWEFSYALILGSGAAVKYALSLDLNWIEERIRFLSDYAREELRKLDRIQLLDKGADLGGIVTINTPTIPAGQLKALLDKNNINTSLSHRSSAVIDFDEKGVDWALRISPHYYNTVDEIDQCIATLLQPDL</sequence>
<dbReference type="RefSeq" id="WP_346759469.1">
    <property type="nucleotide sequence ID" value="NZ_JAUJEB010000004.1"/>
</dbReference>
<keyword evidence="1" id="KW-0663">Pyridoxal phosphate</keyword>
<organism evidence="3 4">
    <name type="scientific">Agaribacillus aureus</name>
    <dbReference type="NCBI Taxonomy" id="3051825"/>
    <lineage>
        <taxon>Bacteria</taxon>
        <taxon>Pseudomonadati</taxon>
        <taxon>Bacteroidota</taxon>
        <taxon>Cytophagia</taxon>
        <taxon>Cytophagales</taxon>
        <taxon>Splendidivirgaceae</taxon>
        <taxon>Agaribacillus</taxon>
    </lineage>
</organism>
<keyword evidence="3" id="KW-0032">Aminotransferase</keyword>
<dbReference type="SUPFAM" id="SSF53383">
    <property type="entry name" value="PLP-dependent transferases"/>
    <property type="match status" value="1"/>
</dbReference>
<evidence type="ECO:0000313" key="3">
    <source>
        <dbReference type="EMBL" id="MDN5214134.1"/>
    </source>
</evidence>
<dbReference type="InterPro" id="IPR000192">
    <property type="entry name" value="Aminotrans_V_dom"/>
</dbReference>
<reference evidence="3" key="1">
    <citation type="submission" date="2023-06" db="EMBL/GenBank/DDBJ databases">
        <title>Genomic of Agaribacillus aureum.</title>
        <authorList>
            <person name="Wang G."/>
        </authorList>
    </citation>
    <scope>NUCLEOTIDE SEQUENCE</scope>
    <source>
        <strain evidence="3">BMA12</strain>
    </source>
</reference>
<dbReference type="PANTHER" id="PTHR43586:SF24">
    <property type="entry name" value="BLR4730 PROTEIN"/>
    <property type="match status" value="1"/>
</dbReference>
<evidence type="ECO:0000313" key="4">
    <source>
        <dbReference type="Proteomes" id="UP001172083"/>
    </source>
</evidence>
<name>A0ABT8L8P3_9BACT</name>
<dbReference type="PANTHER" id="PTHR43586">
    <property type="entry name" value="CYSTEINE DESULFURASE"/>
    <property type="match status" value="1"/>
</dbReference>
<dbReference type="Gene3D" id="3.40.640.10">
    <property type="entry name" value="Type I PLP-dependent aspartate aminotransferase-like (Major domain)"/>
    <property type="match status" value="1"/>
</dbReference>
<comment type="caution">
    <text evidence="3">The sequence shown here is derived from an EMBL/GenBank/DDBJ whole genome shotgun (WGS) entry which is preliminary data.</text>
</comment>
<evidence type="ECO:0000259" key="2">
    <source>
        <dbReference type="Pfam" id="PF00266"/>
    </source>
</evidence>
<accession>A0ABT8L8P3</accession>
<dbReference type="InterPro" id="IPR015421">
    <property type="entry name" value="PyrdxlP-dep_Trfase_major"/>
</dbReference>
<keyword evidence="3" id="KW-0808">Transferase</keyword>
<dbReference type="Proteomes" id="UP001172083">
    <property type="component" value="Unassembled WGS sequence"/>
</dbReference>
<keyword evidence="4" id="KW-1185">Reference proteome</keyword>
<proteinExistence type="predicted"/>
<dbReference type="GO" id="GO:0008483">
    <property type="term" value="F:transaminase activity"/>
    <property type="evidence" value="ECO:0007669"/>
    <property type="project" value="UniProtKB-KW"/>
</dbReference>
<evidence type="ECO:0000256" key="1">
    <source>
        <dbReference type="ARBA" id="ARBA00022898"/>
    </source>
</evidence>
<dbReference type="Pfam" id="PF00266">
    <property type="entry name" value="Aminotran_5"/>
    <property type="match status" value="1"/>
</dbReference>
<feature type="domain" description="Aminotransferase class V" evidence="2">
    <location>
        <begin position="22"/>
        <end position="386"/>
    </location>
</feature>
<dbReference type="InterPro" id="IPR015424">
    <property type="entry name" value="PyrdxlP-dep_Trfase"/>
</dbReference>
<gene>
    <name evidence="3" type="ORF">QQ020_18805</name>
</gene>
<dbReference type="InterPro" id="IPR015422">
    <property type="entry name" value="PyrdxlP-dep_Trfase_small"/>
</dbReference>